<feature type="transmembrane region" description="Helical" evidence="1">
    <location>
        <begin position="12"/>
        <end position="38"/>
    </location>
</feature>
<dbReference type="AlphaFoldDB" id="A0AAV0B399"/>
<dbReference type="Proteomes" id="UP001153365">
    <property type="component" value="Unassembled WGS sequence"/>
</dbReference>
<keyword evidence="1" id="KW-1133">Transmembrane helix</keyword>
<keyword evidence="3" id="KW-1185">Reference proteome</keyword>
<gene>
    <name evidence="2" type="ORF">PPACK8108_LOCUS13549</name>
</gene>
<keyword evidence="1" id="KW-0472">Membrane</keyword>
<proteinExistence type="predicted"/>
<evidence type="ECO:0000313" key="2">
    <source>
        <dbReference type="EMBL" id="CAH7681008.1"/>
    </source>
</evidence>
<evidence type="ECO:0000313" key="3">
    <source>
        <dbReference type="Proteomes" id="UP001153365"/>
    </source>
</evidence>
<name>A0AAV0B399_PHAPC</name>
<comment type="caution">
    <text evidence="2">The sequence shown here is derived from an EMBL/GenBank/DDBJ whole genome shotgun (WGS) entry which is preliminary data.</text>
</comment>
<evidence type="ECO:0000256" key="1">
    <source>
        <dbReference type="SAM" id="Phobius"/>
    </source>
</evidence>
<dbReference type="EMBL" id="CALTRL010003370">
    <property type="protein sequence ID" value="CAH7681008.1"/>
    <property type="molecule type" value="Genomic_DNA"/>
</dbReference>
<feature type="transmembrane region" description="Helical" evidence="1">
    <location>
        <begin position="44"/>
        <end position="63"/>
    </location>
</feature>
<reference evidence="2" key="1">
    <citation type="submission" date="2022-06" db="EMBL/GenBank/DDBJ databases">
        <authorList>
            <consortium name="SYNGENTA / RWTH Aachen University"/>
        </authorList>
    </citation>
    <scope>NUCLEOTIDE SEQUENCE</scope>
</reference>
<protein>
    <submittedName>
        <fullName evidence="2">Uncharacterized protein</fullName>
    </submittedName>
</protein>
<keyword evidence="1" id="KW-0812">Transmembrane</keyword>
<sequence length="64" mass="7349">MLMMFMFKYDLPLVVDLISTLVFIVFIVLCYPLSWFLMMNSDPVLGSCSCSCFCSVFICWLVGD</sequence>
<organism evidence="2 3">
    <name type="scientific">Phakopsora pachyrhizi</name>
    <name type="common">Asian soybean rust disease fungus</name>
    <dbReference type="NCBI Taxonomy" id="170000"/>
    <lineage>
        <taxon>Eukaryota</taxon>
        <taxon>Fungi</taxon>
        <taxon>Dikarya</taxon>
        <taxon>Basidiomycota</taxon>
        <taxon>Pucciniomycotina</taxon>
        <taxon>Pucciniomycetes</taxon>
        <taxon>Pucciniales</taxon>
        <taxon>Phakopsoraceae</taxon>
        <taxon>Phakopsora</taxon>
    </lineage>
</organism>
<accession>A0AAV0B399</accession>